<gene>
    <name evidence="1" type="ORF">HPB51_014053</name>
</gene>
<reference evidence="1" key="2">
    <citation type="submission" date="2021-09" db="EMBL/GenBank/DDBJ databases">
        <authorList>
            <person name="Jia N."/>
            <person name="Wang J."/>
            <person name="Shi W."/>
            <person name="Du L."/>
            <person name="Sun Y."/>
            <person name="Zhan W."/>
            <person name="Jiang J."/>
            <person name="Wang Q."/>
            <person name="Zhang B."/>
            <person name="Ji P."/>
            <person name="Sakyi L.B."/>
            <person name="Cui X."/>
            <person name="Yuan T."/>
            <person name="Jiang B."/>
            <person name="Yang W."/>
            <person name="Lam T.T.-Y."/>
            <person name="Chang Q."/>
            <person name="Ding S."/>
            <person name="Wang X."/>
            <person name="Zhu J."/>
            <person name="Ruan X."/>
            <person name="Zhao L."/>
            <person name="Wei J."/>
            <person name="Que T."/>
            <person name="Du C."/>
            <person name="Cheng J."/>
            <person name="Dai P."/>
            <person name="Han X."/>
            <person name="Huang E."/>
            <person name="Gao Y."/>
            <person name="Liu J."/>
            <person name="Shao H."/>
            <person name="Ye R."/>
            <person name="Li L."/>
            <person name="Wei W."/>
            <person name="Wang X."/>
            <person name="Wang C."/>
            <person name="Huo Q."/>
            <person name="Li W."/>
            <person name="Guo W."/>
            <person name="Chen H."/>
            <person name="Chen S."/>
            <person name="Zhou L."/>
            <person name="Zhou L."/>
            <person name="Ni X."/>
            <person name="Tian J."/>
            <person name="Zhou Y."/>
            <person name="Sheng Y."/>
            <person name="Liu T."/>
            <person name="Pan Y."/>
            <person name="Xia L."/>
            <person name="Li J."/>
            <person name="Zhao F."/>
            <person name="Cao W."/>
        </authorList>
    </citation>
    <scope>NUCLEOTIDE SEQUENCE</scope>
    <source>
        <strain evidence="1">Rmic-2018</strain>
        <tissue evidence="1">Larvae</tissue>
    </source>
</reference>
<name>A0A9J6EAE0_RHIMP</name>
<proteinExistence type="predicted"/>
<organism evidence="1 2">
    <name type="scientific">Rhipicephalus microplus</name>
    <name type="common">Cattle tick</name>
    <name type="synonym">Boophilus microplus</name>
    <dbReference type="NCBI Taxonomy" id="6941"/>
    <lineage>
        <taxon>Eukaryota</taxon>
        <taxon>Metazoa</taxon>
        <taxon>Ecdysozoa</taxon>
        <taxon>Arthropoda</taxon>
        <taxon>Chelicerata</taxon>
        <taxon>Arachnida</taxon>
        <taxon>Acari</taxon>
        <taxon>Parasitiformes</taxon>
        <taxon>Ixodida</taxon>
        <taxon>Ixodoidea</taxon>
        <taxon>Ixodidae</taxon>
        <taxon>Rhipicephalinae</taxon>
        <taxon>Rhipicephalus</taxon>
        <taxon>Boophilus</taxon>
    </lineage>
</organism>
<dbReference type="Proteomes" id="UP000821866">
    <property type="component" value="Chromosome 3"/>
</dbReference>
<accession>A0A9J6EAE0</accession>
<dbReference type="EMBL" id="JABSTU010000005">
    <property type="protein sequence ID" value="KAH8031217.1"/>
    <property type="molecule type" value="Genomic_DNA"/>
</dbReference>
<evidence type="ECO:0000313" key="1">
    <source>
        <dbReference type="EMBL" id="KAH8031217.1"/>
    </source>
</evidence>
<protein>
    <submittedName>
        <fullName evidence="1">Uncharacterized protein</fullName>
    </submittedName>
</protein>
<keyword evidence="2" id="KW-1185">Reference proteome</keyword>
<sequence>MGMIKKSALEIYRTFKQEIAKERIYDDTRGSSLLFEARTGVLRTKTYRAKYEGDHFTADQFEPILLRKFGTKKLKRDAAPTIFSQEHLQTSECNDSARSSCGLDLLLTAAALVDEAKETHCPSATNVLLTPAAVDGYGANSDATQAGFTRGVLQIHNILLRSMVTLPLIQHHRIFQKMHLQVPNVTHCQLVQQLVQQAPVQVVGMLIKQ</sequence>
<evidence type="ECO:0000313" key="2">
    <source>
        <dbReference type="Proteomes" id="UP000821866"/>
    </source>
</evidence>
<comment type="caution">
    <text evidence="1">The sequence shown here is derived from an EMBL/GenBank/DDBJ whole genome shotgun (WGS) entry which is preliminary data.</text>
</comment>
<reference evidence="1" key="1">
    <citation type="journal article" date="2020" name="Cell">
        <title>Large-Scale Comparative Analyses of Tick Genomes Elucidate Their Genetic Diversity and Vector Capacities.</title>
        <authorList>
            <consortium name="Tick Genome and Microbiome Consortium (TIGMIC)"/>
            <person name="Jia N."/>
            <person name="Wang J."/>
            <person name="Shi W."/>
            <person name="Du L."/>
            <person name="Sun Y."/>
            <person name="Zhan W."/>
            <person name="Jiang J.F."/>
            <person name="Wang Q."/>
            <person name="Zhang B."/>
            <person name="Ji P."/>
            <person name="Bell-Sakyi L."/>
            <person name="Cui X.M."/>
            <person name="Yuan T.T."/>
            <person name="Jiang B.G."/>
            <person name="Yang W.F."/>
            <person name="Lam T.T."/>
            <person name="Chang Q.C."/>
            <person name="Ding S.J."/>
            <person name="Wang X.J."/>
            <person name="Zhu J.G."/>
            <person name="Ruan X.D."/>
            <person name="Zhao L."/>
            <person name="Wei J.T."/>
            <person name="Ye R.Z."/>
            <person name="Que T.C."/>
            <person name="Du C.H."/>
            <person name="Zhou Y.H."/>
            <person name="Cheng J.X."/>
            <person name="Dai P.F."/>
            <person name="Guo W.B."/>
            <person name="Han X.H."/>
            <person name="Huang E.J."/>
            <person name="Li L.F."/>
            <person name="Wei W."/>
            <person name="Gao Y.C."/>
            <person name="Liu J.Z."/>
            <person name="Shao H.Z."/>
            <person name="Wang X."/>
            <person name="Wang C.C."/>
            <person name="Yang T.C."/>
            <person name="Huo Q.B."/>
            <person name="Li W."/>
            <person name="Chen H.Y."/>
            <person name="Chen S.E."/>
            <person name="Zhou L.G."/>
            <person name="Ni X.B."/>
            <person name="Tian J.H."/>
            <person name="Sheng Y."/>
            <person name="Liu T."/>
            <person name="Pan Y.S."/>
            <person name="Xia L.Y."/>
            <person name="Li J."/>
            <person name="Zhao F."/>
            <person name="Cao W.C."/>
        </authorList>
    </citation>
    <scope>NUCLEOTIDE SEQUENCE</scope>
    <source>
        <strain evidence="1">Rmic-2018</strain>
    </source>
</reference>
<dbReference type="AlphaFoldDB" id="A0A9J6EAE0"/>
<dbReference type="VEuPathDB" id="VectorBase:LOC119178199"/>